<organism evidence="1 2">
    <name type="scientific">Eretmocerus hayati</name>
    <dbReference type="NCBI Taxonomy" id="131215"/>
    <lineage>
        <taxon>Eukaryota</taxon>
        <taxon>Metazoa</taxon>
        <taxon>Ecdysozoa</taxon>
        <taxon>Arthropoda</taxon>
        <taxon>Hexapoda</taxon>
        <taxon>Insecta</taxon>
        <taxon>Pterygota</taxon>
        <taxon>Neoptera</taxon>
        <taxon>Endopterygota</taxon>
        <taxon>Hymenoptera</taxon>
        <taxon>Apocrita</taxon>
        <taxon>Proctotrupomorpha</taxon>
        <taxon>Chalcidoidea</taxon>
        <taxon>Aphelinidae</taxon>
        <taxon>Aphelininae</taxon>
        <taxon>Eretmocerus</taxon>
    </lineage>
</organism>
<keyword evidence="2" id="KW-1185">Reference proteome</keyword>
<accession>A0ACC2NCP8</accession>
<evidence type="ECO:0000313" key="2">
    <source>
        <dbReference type="Proteomes" id="UP001239111"/>
    </source>
</evidence>
<sequence length="413" mass="47153">MKLNTIVPNFEAQTTQGIINFYDWQKDSWVVLSSHPADFTPVCTTELGRFATHMQHFVKRNAKLIALSVDTLEDHVEYLNDIKNYCPNLKGDFPYPIIADPDRNLAVKLDMIDEETKYMKENAVTVRALYIISPDHRLRLSMIYPNSTGRNIDEVLRVIDSLQLFDGTSKNEKVVSVSSDSKQGSGRTESHTKGSTIYKPIVESTCGANSRSLWIFGYGSLIWKADFPYERKLIGHIKGFIRRFYQKSSDHRGVPSKPGRVVTLLASHDPQDEVWGCAYKISPEDAESVSQHLDYREREGYTKREVLFYPKTEEDDSKSEPPFRLSIYVGSEDNPDFAGFEDVITIAEHVAECSGGSGSNAEYVYKLADSMRSIAPEVNDEHLFELEDAVRKIEDLKLQKTWIGRYEREIKYC</sequence>
<comment type="caution">
    <text evidence="1">The sequence shown here is derived from an EMBL/GenBank/DDBJ whole genome shotgun (WGS) entry which is preliminary data.</text>
</comment>
<dbReference type="EMBL" id="CM056744">
    <property type="protein sequence ID" value="KAJ8668104.1"/>
    <property type="molecule type" value="Genomic_DNA"/>
</dbReference>
<proteinExistence type="predicted"/>
<gene>
    <name evidence="1" type="ORF">QAD02_009767</name>
</gene>
<name>A0ACC2NCP8_9HYME</name>
<evidence type="ECO:0000313" key="1">
    <source>
        <dbReference type="EMBL" id="KAJ8668104.1"/>
    </source>
</evidence>
<dbReference type="Proteomes" id="UP001239111">
    <property type="component" value="Chromosome 4"/>
</dbReference>
<reference evidence="1" key="1">
    <citation type="submission" date="2023-04" db="EMBL/GenBank/DDBJ databases">
        <title>A chromosome-level genome assembly of the parasitoid wasp Eretmocerus hayati.</title>
        <authorList>
            <person name="Zhong Y."/>
            <person name="Liu S."/>
            <person name="Liu Y."/>
        </authorList>
    </citation>
    <scope>NUCLEOTIDE SEQUENCE</scope>
    <source>
        <strain evidence="1">ZJU_SS_LIU_2023</strain>
    </source>
</reference>
<protein>
    <submittedName>
        <fullName evidence="1">Uncharacterized protein</fullName>
    </submittedName>
</protein>